<keyword evidence="1" id="KW-0813">Transport</keyword>
<dbReference type="Pfam" id="PF12399">
    <property type="entry name" value="BCA_ABC_TP_C"/>
    <property type="match status" value="1"/>
</dbReference>
<gene>
    <name evidence="5" type="ORF">ENW48_04930</name>
</gene>
<dbReference type="InterPro" id="IPR027417">
    <property type="entry name" value="P-loop_NTPase"/>
</dbReference>
<dbReference type="InterPro" id="IPR032823">
    <property type="entry name" value="BCA_ABC_TP_C"/>
</dbReference>
<dbReference type="FunFam" id="3.40.50.300:FF:000421">
    <property type="entry name" value="Branched-chain amino acid ABC transporter ATP-binding protein"/>
    <property type="match status" value="1"/>
</dbReference>
<dbReference type="GO" id="GO:0005524">
    <property type="term" value="F:ATP binding"/>
    <property type="evidence" value="ECO:0007669"/>
    <property type="project" value="UniProtKB-KW"/>
</dbReference>
<dbReference type="Pfam" id="PF00005">
    <property type="entry name" value="ABC_tran"/>
    <property type="match status" value="1"/>
</dbReference>
<dbReference type="PROSITE" id="PS00211">
    <property type="entry name" value="ABC_TRANSPORTER_1"/>
    <property type="match status" value="1"/>
</dbReference>
<dbReference type="InterPro" id="IPR003439">
    <property type="entry name" value="ABC_transporter-like_ATP-bd"/>
</dbReference>
<dbReference type="PROSITE" id="PS50893">
    <property type="entry name" value="ABC_TRANSPORTER_2"/>
    <property type="match status" value="1"/>
</dbReference>
<proteinExistence type="predicted"/>
<accession>A0A7C5EM76</accession>
<evidence type="ECO:0000256" key="2">
    <source>
        <dbReference type="ARBA" id="ARBA00022741"/>
    </source>
</evidence>
<comment type="caution">
    <text evidence="5">The sequence shown here is derived from an EMBL/GenBank/DDBJ whole genome shotgun (WGS) entry which is preliminary data.</text>
</comment>
<dbReference type="InterPro" id="IPR051120">
    <property type="entry name" value="ABC_AA/LPS_Transport"/>
</dbReference>
<evidence type="ECO:0000259" key="4">
    <source>
        <dbReference type="PROSITE" id="PS50893"/>
    </source>
</evidence>
<dbReference type="GO" id="GO:0015808">
    <property type="term" value="P:L-alanine transport"/>
    <property type="evidence" value="ECO:0007669"/>
    <property type="project" value="TreeGrafter"/>
</dbReference>
<dbReference type="GO" id="GO:0015192">
    <property type="term" value="F:L-phenylalanine transmembrane transporter activity"/>
    <property type="evidence" value="ECO:0007669"/>
    <property type="project" value="TreeGrafter"/>
</dbReference>
<dbReference type="PANTHER" id="PTHR45772">
    <property type="entry name" value="CONSERVED COMPONENT OF ABC TRANSPORTER FOR NATURAL AMINO ACIDS-RELATED"/>
    <property type="match status" value="1"/>
</dbReference>
<dbReference type="GO" id="GO:1903805">
    <property type="term" value="P:L-valine import across plasma membrane"/>
    <property type="evidence" value="ECO:0007669"/>
    <property type="project" value="TreeGrafter"/>
</dbReference>
<evidence type="ECO:0000256" key="1">
    <source>
        <dbReference type="ARBA" id="ARBA00022448"/>
    </source>
</evidence>
<dbReference type="SUPFAM" id="SSF52540">
    <property type="entry name" value="P-loop containing nucleoside triphosphate hydrolases"/>
    <property type="match status" value="1"/>
</dbReference>
<keyword evidence="2" id="KW-0547">Nucleotide-binding</keyword>
<dbReference type="InterPro" id="IPR017871">
    <property type="entry name" value="ABC_transporter-like_CS"/>
</dbReference>
<sequence length="260" mass="28827">MSLLEVRSLSKNFGGVRALEEVSFELKAGEILGLIGPNGAGKTTCFNVISGLLAPTSGVIYLEGRNLCGLPPYRRAHLGLARTFQNIQLFSGMSVLENVMTGSHLRQKVGVLTALLPIPRVWQAEARVREQAREWLELVGLADKANWPADALAYGEQRRLEIARALAQKPKLLLLDEPAAGLNPRETEELMALLFRLRDLGITLLVIEHDMTLVMGLCHRIVVLDQGRVIAQGLPQEIRRHPRVIEAYLGKEEDYECGHL</sequence>
<dbReference type="GO" id="GO:1903806">
    <property type="term" value="P:L-isoleucine import across plasma membrane"/>
    <property type="evidence" value="ECO:0007669"/>
    <property type="project" value="TreeGrafter"/>
</dbReference>
<dbReference type="CDD" id="cd03219">
    <property type="entry name" value="ABC_Mj1267_LivG_branched"/>
    <property type="match status" value="1"/>
</dbReference>
<dbReference type="GO" id="GO:0042941">
    <property type="term" value="P:D-alanine transmembrane transport"/>
    <property type="evidence" value="ECO:0007669"/>
    <property type="project" value="TreeGrafter"/>
</dbReference>
<evidence type="ECO:0000256" key="3">
    <source>
        <dbReference type="ARBA" id="ARBA00022840"/>
    </source>
</evidence>
<keyword evidence="3 5" id="KW-0067">ATP-binding</keyword>
<dbReference type="GO" id="GO:0015188">
    <property type="term" value="F:L-isoleucine transmembrane transporter activity"/>
    <property type="evidence" value="ECO:0007669"/>
    <property type="project" value="TreeGrafter"/>
</dbReference>
<dbReference type="GO" id="GO:0016887">
    <property type="term" value="F:ATP hydrolysis activity"/>
    <property type="evidence" value="ECO:0007669"/>
    <property type="project" value="InterPro"/>
</dbReference>
<feature type="domain" description="ABC transporter" evidence="4">
    <location>
        <begin position="4"/>
        <end position="251"/>
    </location>
</feature>
<dbReference type="EMBL" id="DTKJ01000037">
    <property type="protein sequence ID" value="HGZ11539.1"/>
    <property type="molecule type" value="Genomic_DNA"/>
</dbReference>
<reference evidence="5" key="1">
    <citation type="journal article" date="2020" name="mSystems">
        <title>Genome- and Community-Level Interaction Insights into Carbon Utilization and Element Cycling Functions of Hydrothermarchaeota in Hydrothermal Sediment.</title>
        <authorList>
            <person name="Zhou Z."/>
            <person name="Liu Y."/>
            <person name="Xu W."/>
            <person name="Pan J."/>
            <person name="Luo Z.H."/>
            <person name="Li M."/>
        </authorList>
    </citation>
    <scope>NUCLEOTIDE SEQUENCE [LARGE SCALE GENOMIC DNA]</scope>
    <source>
        <strain evidence="5">SpSt-853</strain>
    </source>
</reference>
<name>A0A7C5EM76_9BACT</name>
<evidence type="ECO:0000313" key="5">
    <source>
        <dbReference type="EMBL" id="HGZ11539.1"/>
    </source>
</evidence>
<dbReference type="SMART" id="SM00382">
    <property type="entry name" value="AAA"/>
    <property type="match status" value="1"/>
</dbReference>
<dbReference type="GO" id="GO:0005304">
    <property type="term" value="F:L-valine transmembrane transporter activity"/>
    <property type="evidence" value="ECO:0007669"/>
    <property type="project" value="TreeGrafter"/>
</dbReference>
<protein>
    <submittedName>
        <fullName evidence="5">ABC transporter ATP-binding protein</fullName>
    </submittedName>
</protein>
<dbReference type="PANTHER" id="PTHR45772:SF7">
    <property type="entry name" value="AMINO ACID ABC TRANSPORTER ATP-BINDING PROTEIN"/>
    <property type="match status" value="1"/>
</dbReference>
<dbReference type="GO" id="GO:0005886">
    <property type="term" value="C:plasma membrane"/>
    <property type="evidence" value="ECO:0007669"/>
    <property type="project" value="TreeGrafter"/>
</dbReference>
<dbReference type="InterPro" id="IPR003593">
    <property type="entry name" value="AAA+_ATPase"/>
</dbReference>
<dbReference type="Gene3D" id="3.40.50.300">
    <property type="entry name" value="P-loop containing nucleotide triphosphate hydrolases"/>
    <property type="match status" value="1"/>
</dbReference>
<dbReference type="AlphaFoldDB" id="A0A7C5EM76"/>
<organism evidence="5">
    <name type="scientific">Desulfobacca acetoxidans</name>
    <dbReference type="NCBI Taxonomy" id="60893"/>
    <lineage>
        <taxon>Bacteria</taxon>
        <taxon>Pseudomonadati</taxon>
        <taxon>Thermodesulfobacteriota</taxon>
        <taxon>Desulfobaccia</taxon>
        <taxon>Desulfobaccales</taxon>
        <taxon>Desulfobaccaceae</taxon>
        <taxon>Desulfobacca</taxon>
    </lineage>
</organism>